<proteinExistence type="predicted"/>
<dbReference type="AlphaFoldDB" id="A0A5J4UBI8"/>
<organism evidence="1 2">
    <name type="scientific">Streblomastix strix</name>
    <dbReference type="NCBI Taxonomy" id="222440"/>
    <lineage>
        <taxon>Eukaryota</taxon>
        <taxon>Metamonada</taxon>
        <taxon>Preaxostyla</taxon>
        <taxon>Oxymonadida</taxon>
        <taxon>Streblomastigidae</taxon>
        <taxon>Streblomastix</taxon>
    </lineage>
</organism>
<evidence type="ECO:0000313" key="2">
    <source>
        <dbReference type="Proteomes" id="UP000324800"/>
    </source>
</evidence>
<evidence type="ECO:0000313" key="1">
    <source>
        <dbReference type="EMBL" id="KAA6367889.1"/>
    </source>
</evidence>
<feature type="non-terminal residue" evidence="1">
    <location>
        <position position="383"/>
    </location>
</feature>
<sequence>MSGIRDGSRDNPYQKILNSITELNYTSKPVHIQRTIYIIDDTWDESLQSLSLIYPLTIKSGLLDDENGNRKKVTWISTTSANQAIYLIKGDLTIESLQFNFSIVSGSIRPFNELIYMNPTDQSPSLTIISCIFNGLGVDGNLFYHLIAAVIIDSYSIWKSIQIKGQDNQGTTLRRSNEDLTGSIFTLTTNSITPTTIMNVKMNVDSGFFVIQQSKKAQFALSHIDFIGAGTVKQEGLALLLIEQCTFNLLDKVITHIPLISAIRGLLEINNCQFGSINESNNLNSNLTNENVKASGIIVIELGSKTSVEISKCIFLQCIDSSSNSSISSGSICFYFQPQVQKYSNAQEFDNNFGRASVINCQFTQCQGKYTGGIYFGDNVIPI</sequence>
<protein>
    <recommendedName>
        <fullName evidence="3">Right handed beta helix domain-containing protein</fullName>
    </recommendedName>
</protein>
<comment type="caution">
    <text evidence="1">The sequence shown here is derived from an EMBL/GenBank/DDBJ whole genome shotgun (WGS) entry which is preliminary data.</text>
</comment>
<evidence type="ECO:0008006" key="3">
    <source>
        <dbReference type="Google" id="ProtNLM"/>
    </source>
</evidence>
<name>A0A5J4UBI8_9EUKA</name>
<gene>
    <name evidence="1" type="ORF">EZS28_036584</name>
</gene>
<dbReference type="EMBL" id="SNRW01017874">
    <property type="protein sequence ID" value="KAA6367889.1"/>
    <property type="molecule type" value="Genomic_DNA"/>
</dbReference>
<accession>A0A5J4UBI8</accession>
<dbReference type="Proteomes" id="UP000324800">
    <property type="component" value="Unassembled WGS sequence"/>
</dbReference>
<reference evidence="1 2" key="1">
    <citation type="submission" date="2019-03" db="EMBL/GenBank/DDBJ databases">
        <title>Single cell metagenomics reveals metabolic interactions within the superorganism composed of flagellate Streblomastix strix and complex community of Bacteroidetes bacteria on its surface.</title>
        <authorList>
            <person name="Treitli S.C."/>
            <person name="Kolisko M."/>
            <person name="Husnik F."/>
            <person name="Keeling P."/>
            <person name="Hampl V."/>
        </authorList>
    </citation>
    <scope>NUCLEOTIDE SEQUENCE [LARGE SCALE GENOMIC DNA]</scope>
    <source>
        <strain evidence="1">ST1C</strain>
    </source>
</reference>